<dbReference type="Proteomes" id="UP000002747">
    <property type="component" value="Chromosome"/>
</dbReference>
<organism evidence="2">
    <name type="scientific">Photorhabdus asymbiotica subsp. asymbiotica (strain ATCC 43949 / 3105-77)</name>
    <name type="common">Xenorhabdus luminescens (strain 2)</name>
    <dbReference type="NCBI Taxonomy" id="553480"/>
    <lineage>
        <taxon>Bacteria</taxon>
        <taxon>Pseudomonadati</taxon>
        <taxon>Pseudomonadota</taxon>
        <taxon>Gammaproteobacteria</taxon>
        <taxon>Enterobacterales</taxon>
        <taxon>Morganellaceae</taxon>
        <taxon>Photorhabdus</taxon>
    </lineage>
</organism>
<sequence>MIIVIFAFQALKGGLCKFIVNVRKREIAQLKCVCCVNKMSEFASFYCFAKNQSVSCFVLLFK</sequence>
<evidence type="ECO:0000313" key="1">
    <source>
        <dbReference type="EMBL" id="CAQ86342.1"/>
    </source>
</evidence>
<evidence type="ECO:0000313" key="3">
    <source>
        <dbReference type="Proteomes" id="UP000002747"/>
    </source>
</evidence>
<evidence type="ECO:0000313" key="2">
    <source>
        <dbReference type="EMBL" id="CAR67123.1"/>
    </source>
</evidence>
<dbReference type="EMBL" id="FM162591">
    <property type="protein sequence ID" value="CAQ86342.1"/>
    <property type="molecule type" value="Genomic_DNA"/>
</dbReference>
<proteinExistence type="predicted"/>
<accession>C7BRD4</accession>
<dbReference type="STRING" id="291112.PAU_04255"/>
<reference evidence="2" key="1">
    <citation type="journal article" date="2008" name="Proc. Natl. Acad. Sci. U.S.A.">
        <title>Rapid virulence annotation (RVA): identification of virulence factors using a bacterial genome library and multiple invertebrate hosts.</title>
        <authorList>
            <person name="Waterfield N.R."/>
            <person name="Sanchez-Contreras M."/>
            <person name="Eleftherianos I."/>
            <person name="Dowling A."/>
            <person name="Wilkinson P."/>
            <person name="Parkhill J."/>
            <person name="Thomson N."/>
            <person name="Reynolds S.E."/>
            <person name="Bode H.B."/>
            <person name="Dorus S."/>
            <person name="Ffrench-Constant R.H."/>
        </authorList>
    </citation>
    <scope>NUCLEOTIDE SEQUENCE</scope>
    <source>
        <strain evidence="2">ATCC 43949</strain>
    </source>
</reference>
<dbReference type="KEGG" id="pay:PAU_04255"/>
<accession>B6VLU3</accession>
<dbReference type="AlphaFoldDB" id="B6VLU3"/>
<dbReference type="EMBL" id="FM211051">
    <property type="protein sequence ID" value="CAR67123.1"/>
    <property type="molecule type" value="Genomic_DNA"/>
</dbReference>
<name>B6VLU3_PHOAA</name>
<reference evidence="1 3" key="4">
    <citation type="journal article" date="2009" name="BMC Genomics">
        <title>Comparative genomics of the emerging human pathogen Photorhabdus asymbiotica with the insect pathogen Photorhabdus luminescens.</title>
        <authorList>
            <person name="Wilkinson P."/>
            <person name="Waterfield N.R."/>
            <person name="Crossman L."/>
            <person name="Corton C."/>
            <person name="Sanchez-Contreras M."/>
            <person name="Vlisidou I."/>
            <person name="Barron A."/>
            <person name="Bignell A."/>
            <person name="Clark L."/>
            <person name="Ormond D."/>
            <person name="Mayho M."/>
            <person name="Bason N."/>
            <person name="Smith F."/>
            <person name="Simmonds M."/>
            <person name="Churcher C."/>
            <person name="Harris D."/>
            <person name="Thompson N.R."/>
            <person name="Quail M."/>
            <person name="Parkhill J."/>
            <person name="ffrench-Constant R.H."/>
        </authorList>
    </citation>
    <scope>NUCLEOTIDE SEQUENCE [LARGE SCALE GENOMIC DNA]</scope>
    <source>
        <strain evidence="3">ATCC 43949 / 3105-77</strain>
        <strain evidence="1">ATCC43949</strain>
    </source>
</reference>
<protein>
    <submittedName>
        <fullName evidence="2">Uncharacterized protein</fullName>
    </submittedName>
</protein>
<reference evidence="2" key="3">
    <citation type="submission" date="2008-09" db="EMBL/GenBank/DDBJ databases">
        <authorList>
            <person name="Thomson N.R."/>
        </authorList>
    </citation>
    <scope>NUCLEOTIDE SEQUENCE</scope>
    <source>
        <strain evidence="2">ATCC 43949</strain>
    </source>
</reference>
<gene>
    <name evidence="1" type="ordered locus">PAU_04255</name>
    <name evidence="2" type="ORF">PA-RVA9-1882</name>
</gene>
<reference evidence="1" key="2">
    <citation type="submission" date="2008-05" db="EMBL/GenBank/DDBJ databases">
        <authorList>
            <person name="Crossman L.C."/>
        </authorList>
    </citation>
    <scope>NUCLEOTIDE SEQUENCE</scope>
    <source>
        <strain evidence="1">ATCC43949</strain>
    </source>
</reference>